<comment type="caution">
    <text evidence="1">The sequence shown here is derived from an EMBL/GenBank/DDBJ whole genome shotgun (WGS) entry which is preliminary data.</text>
</comment>
<protein>
    <submittedName>
        <fullName evidence="1">Uncharacterized protein</fullName>
    </submittedName>
</protein>
<dbReference type="RefSeq" id="WP_187067463.1">
    <property type="nucleotide sequence ID" value="NZ_JACRVF010000003.1"/>
</dbReference>
<reference evidence="1" key="1">
    <citation type="submission" date="2020-08" db="EMBL/GenBank/DDBJ databases">
        <title>Pontibacter sp. SD6 16S ribosomal RNA gene Genome sequencing and assembly.</title>
        <authorList>
            <person name="Kang M."/>
        </authorList>
    </citation>
    <scope>NUCLEOTIDE SEQUENCE</scope>
    <source>
        <strain evidence="1">SD6</strain>
    </source>
</reference>
<evidence type="ECO:0000313" key="1">
    <source>
        <dbReference type="EMBL" id="MBC5993435.1"/>
    </source>
</evidence>
<dbReference type="Proteomes" id="UP000603640">
    <property type="component" value="Unassembled WGS sequence"/>
</dbReference>
<keyword evidence="2" id="KW-1185">Reference proteome</keyword>
<sequence length="56" mass="6040">MEVLTALFPALDKEGPGVVGPGTEIKSTLALANTFTPFPTQNKASVVFLESLWLYE</sequence>
<name>A0A923N5T2_9BACT</name>
<dbReference type="AlphaFoldDB" id="A0A923N5T2"/>
<evidence type="ECO:0000313" key="2">
    <source>
        <dbReference type="Proteomes" id="UP000603640"/>
    </source>
</evidence>
<gene>
    <name evidence="1" type="ORF">H8S84_11365</name>
</gene>
<proteinExistence type="predicted"/>
<organism evidence="1 2">
    <name type="scientific">Pontibacter cellulosilyticus</name>
    <dbReference type="NCBI Taxonomy" id="1720253"/>
    <lineage>
        <taxon>Bacteria</taxon>
        <taxon>Pseudomonadati</taxon>
        <taxon>Bacteroidota</taxon>
        <taxon>Cytophagia</taxon>
        <taxon>Cytophagales</taxon>
        <taxon>Hymenobacteraceae</taxon>
        <taxon>Pontibacter</taxon>
    </lineage>
</organism>
<accession>A0A923N5T2</accession>
<dbReference type="EMBL" id="JACRVF010000003">
    <property type="protein sequence ID" value="MBC5993435.1"/>
    <property type="molecule type" value="Genomic_DNA"/>
</dbReference>